<comment type="caution">
    <text evidence="2">The sequence shown here is derived from an EMBL/GenBank/DDBJ whole genome shotgun (WGS) entry which is preliminary data.</text>
</comment>
<keyword evidence="3" id="KW-1185">Reference proteome</keyword>
<sequence length="114" mass="12644">MTQCDTTFPLLFFLVTPVPVWLLGGMTLLDSARKGVWHSSYFSGARSIGDLISGSSSHPRGFHDLGPEVPRRVGTDAAKTREDPVVFVAHAAFHFILLPRRNLLTPWCSHRRSA</sequence>
<dbReference type="VEuPathDB" id="FungiDB:P170DRAFT_432476"/>
<protein>
    <submittedName>
        <fullName evidence="2">Uncharacterized protein</fullName>
    </submittedName>
</protein>
<dbReference type="GeneID" id="36555969"/>
<organism evidence="2 3">
    <name type="scientific">Aspergillus steynii IBT 23096</name>
    <dbReference type="NCBI Taxonomy" id="1392250"/>
    <lineage>
        <taxon>Eukaryota</taxon>
        <taxon>Fungi</taxon>
        <taxon>Dikarya</taxon>
        <taxon>Ascomycota</taxon>
        <taxon>Pezizomycotina</taxon>
        <taxon>Eurotiomycetes</taxon>
        <taxon>Eurotiomycetidae</taxon>
        <taxon>Eurotiales</taxon>
        <taxon>Aspergillaceae</taxon>
        <taxon>Aspergillus</taxon>
        <taxon>Aspergillus subgen. Circumdati</taxon>
    </lineage>
</organism>
<dbReference type="RefSeq" id="XP_024710253.1">
    <property type="nucleotide sequence ID" value="XM_024848270.1"/>
</dbReference>
<name>A0A2I2GQ14_9EURO</name>
<dbReference type="AlphaFoldDB" id="A0A2I2GQ14"/>
<accession>A0A2I2GQ14</accession>
<evidence type="ECO:0000313" key="2">
    <source>
        <dbReference type="EMBL" id="PLB54951.1"/>
    </source>
</evidence>
<keyword evidence="1" id="KW-0472">Membrane</keyword>
<keyword evidence="1" id="KW-1133">Transmembrane helix</keyword>
<dbReference type="EMBL" id="MSFO01000001">
    <property type="protein sequence ID" value="PLB54951.1"/>
    <property type="molecule type" value="Genomic_DNA"/>
</dbReference>
<gene>
    <name evidence="2" type="ORF">P170DRAFT_432476</name>
</gene>
<keyword evidence="1" id="KW-0812">Transmembrane</keyword>
<reference evidence="2 3" key="1">
    <citation type="submission" date="2016-12" db="EMBL/GenBank/DDBJ databases">
        <title>The genomes of Aspergillus section Nigri reveals drivers in fungal speciation.</title>
        <authorList>
            <consortium name="DOE Joint Genome Institute"/>
            <person name="Vesth T.C."/>
            <person name="Nybo J."/>
            <person name="Theobald S."/>
            <person name="Brandl J."/>
            <person name="Frisvad J.C."/>
            <person name="Nielsen K.F."/>
            <person name="Lyhne E.K."/>
            <person name="Kogle M.E."/>
            <person name="Kuo A."/>
            <person name="Riley R."/>
            <person name="Clum A."/>
            <person name="Nolan M."/>
            <person name="Lipzen A."/>
            <person name="Salamov A."/>
            <person name="Henrissat B."/>
            <person name="Wiebenga A."/>
            <person name="De Vries R.P."/>
            <person name="Grigoriev I.V."/>
            <person name="Mortensen U.H."/>
            <person name="Andersen M.R."/>
            <person name="Baker S.E."/>
        </authorList>
    </citation>
    <scope>NUCLEOTIDE SEQUENCE [LARGE SCALE GENOMIC DNA]</scope>
    <source>
        <strain evidence="2 3">IBT 23096</strain>
    </source>
</reference>
<dbReference type="Proteomes" id="UP000234275">
    <property type="component" value="Unassembled WGS sequence"/>
</dbReference>
<feature type="transmembrane region" description="Helical" evidence="1">
    <location>
        <begin position="6"/>
        <end position="29"/>
    </location>
</feature>
<evidence type="ECO:0000313" key="3">
    <source>
        <dbReference type="Proteomes" id="UP000234275"/>
    </source>
</evidence>
<proteinExistence type="predicted"/>
<evidence type="ECO:0000256" key="1">
    <source>
        <dbReference type="SAM" id="Phobius"/>
    </source>
</evidence>